<dbReference type="AlphaFoldDB" id="A0A2B7Z2L5"/>
<comment type="caution">
    <text evidence="5">The sequence shown here is derived from an EMBL/GenBank/DDBJ whole genome shotgun (WGS) entry which is preliminary data.</text>
</comment>
<reference evidence="5 6" key="1">
    <citation type="submission" date="2017-10" db="EMBL/GenBank/DDBJ databases">
        <title>Comparative genomics in systemic dimorphic fungi from Ajellomycetaceae.</title>
        <authorList>
            <person name="Munoz J.F."/>
            <person name="Mcewen J.G."/>
            <person name="Clay O.K."/>
            <person name="Cuomo C.A."/>
        </authorList>
    </citation>
    <scope>NUCLEOTIDE SEQUENCE [LARGE SCALE GENOMIC DNA]</scope>
    <source>
        <strain evidence="5 6">UAMH7299</strain>
    </source>
</reference>
<dbReference type="Pfam" id="PF01612">
    <property type="entry name" value="DNA_pol_A_exo1"/>
    <property type="match status" value="1"/>
</dbReference>
<evidence type="ECO:0000313" key="5">
    <source>
        <dbReference type="EMBL" id="PGH27855.1"/>
    </source>
</evidence>
<dbReference type="InterPro" id="IPR002562">
    <property type="entry name" value="3'-5'_exonuclease_dom"/>
</dbReference>
<dbReference type="SMART" id="SM00474">
    <property type="entry name" value="35EXOc"/>
    <property type="match status" value="1"/>
</dbReference>
<dbReference type="GO" id="GO:0005737">
    <property type="term" value="C:cytoplasm"/>
    <property type="evidence" value="ECO:0007669"/>
    <property type="project" value="TreeGrafter"/>
</dbReference>
<feature type="compositionally biased region" description="Basic residues" evidence="3">
    <location>
        <begin position="701"/>
        <end position="711"/>
    </location>
</feature>
<dbReference type="CDD" id="cd06141">
    <property type="entry name" value="WRN_exo"/>
    <property type="match status" value="1"/>
</dbReference>
<evidence type="ECO:0000313" key="6">
    <source>
        <dbReference type="Proteomes" id="UP000224634"/>
    </source>
</evidence>
<feature type="region of interest" description="Disordered" evidence="3">
    <location>
        <begin position="1012"/>
        <end position="1032"/>
    </location>
</feature>
<keyword evidence="2" id="KW-0378">Hydrolase</keyword>
<sequence length="1032" mass="116496">MHFISDYAVSAPPSVWAEAMLVAQQGRPPSPSLLLLDSHYFSPNPTSASIRRCPRTRYLRRWPKSARRSFSSTRAAAAAPKPPPLKPLKASPLHVRAKPKPVLGKPTGLAAPKLSPPPLPKSTPSRVIRIPTAAVGRNAVLRKKTLPMDLDVLMQKSFGPIVKSRPPTAQAIKSLTERVNVHLASMHELALLSQRKVEEADESVRKKAKEIDEDVAALSLDFNIEPQMTPTSTKETSEIQAALEISKPGKVEKLVEKRVPKLVPTPMVAPVRKPPKPKLVDTPLLQEIRRLDNHLFNLRYELLGPLLDLYQILYERLVPYRDVCYELEQRRETMRWLVTSLPDIEKLASERRKLSEILKEPFIQVTTGYSLILQDLPLLRRIYAGHPNEYLFDRDHWDLLLVDIRISGHKWRQKVRELLYTHWRHYAHPEAWEFESSKAEARRISEEFSQSLMSLSRHLDDFREQGLESTARLPGFTSLIRHTRECRGITQTIVLRRFYLTKPKSSVYWKQLDVIEPFTKAMAGMLQLVHAVDMYRRSLHAIVKRSKAETTTMESLRGWYINFRENYHAEFNEAYDVFIEINWVRLQMDELLGHSGSTSGQQISSSDCERLERWIHVMNQDGDYPFAARQERFARRTRRVAKATNQTSVERPSNTEIKYSARRTNGTTKSPSQLPAPHVPRMRSGSDTHTKGAVEAPNQKASRRPRRKKKISNPLVGQSSRGFHTQAGHQAAQIGMSEGPDSAPVSHGAVLKPKYWHYNLHKAPDKKDILVHYCTSLQTSEKVAQYFKSDTAVGLDMEWIAGATMRDGATKNVSVIQLANKSRIAVFHIALFKPASTLQQLMPPTLRMVLESQSITKLGVAIKGDCTRLEKHLGVTANNLFELSHLYNKLKYPVGHAKHSSKRLANLALQVEEHLGLPLDKDLDVRCGNWTKRLNLKQVHYAAIDAYACIQLFDVMDAKRTKLENERQAIQKASSLLAPETPQGELPLPAEAEHLSLQSALSGQVVATEAAASADAKSLESETAASSINATG</sequence>
<dbReference type="PANTHER" id="PTHR13620">
    <property type="entry name" value="3-5 EXONUCLEASE"/>
    <property type="match status" value="1"/>
</dbReference>
<dbReference type="EMBL" id="PDNA01000003">
    <property type="protein sequence ID" value="PGH27855.1"/>
    <property type="molecule type" value="Genomic_DNA"/>
</dbReference>
<proteinExistence type="predicted"/>
<organism evidence="5 6">
    <name type="scientific">Polytolypa hystricis (strain UAMH7299)</name>
    <dbReference type="NCBI Taxonomy" id="1447883"/>
    <lineage>
        <taxon>Eukaryota</taxon>
        <taxon>Fungi</taxon>
        <taxon>Dikarya</taxon>
        <taxon>Ascomycota</taxon>
        <taxon>Pezizomycotina</taxon>
        <taxon>Eurotiomycetes</taxon>
        <taxon>Eurotiomycetidae</taxon>
        <taxon>Onygenales</taxon>
        <taxon>Onygenales incertae sedis</taxon>
        <taxon>Polytolypa</taxon>
    </lineage>
</organism>
<dbReference type="PANTHER" id="PTHR13620:SF104">
    <property type="entry name" value="EXONUCLEASE 3'-5' DOMAIN-CONTAINING PROTEIN 2"/>
    <property type="match status" value="1"/>
</dbReference>
<protein>
    <recommendedName>
        <fullName evidence="4">3'-5' exonuclease domain-containing protein</fullName>
    </recommendedName>
</protein>
<gene>
    <name evidence="5" type="ORF">AJ80_00405</name>
</gene>
<feature type="compositionally biased region" description="Polar residues" evidence="3">
    <location>
        <begin position="644"/>
        <end position="673"/>
    </location>
</feature>
<evidence type="ECO:0000259" key="4">
    <source>
        <dbReference type="SMART" id="SM00474"/>
    </source>
</evidence>
<accession>A0A2B7Z2L5</accession>
<evidence type="ECO:0000256" key="3">
    <source>
        <dbReference type="SAM" id="MobiDB-lite"/>
    </source>
</evidence>
<feature type="domain" description="3'-5' exonuclease" evidence="4">
    <location>
        <begin position="771"/>
        <end position="961"/>
    </location>
</feature>
<feature type="compositionally biased region" description="Polar residues" evidence="3">
    <location>
        <begin position="1023"/>
        <end position="1032"/>
    </location>
</feature>
<evidence type="ECO:0000256" key="2">
    <source>
        <dbReference type="ARBA" id="ARBA00022801"/>
    </source>
</evidence>
<keyword evidence="1" id="KW-0540">Nuclease</keyword>
<dbReference type="InterPro" id="IPR012337">
    <property type="entry name" value="RNaseH-like_sf"/>
</dbReference>
<dbReference type="GO" id="GO:0008408">
    <property type="term" value="F:3'-5' exonuclease activity"/>
    <property type="evidence" value="ECO:0007669"/>
    <property type="project" value="InterPro"/>
</dbReference>
<dbReference type="InterPro" id="IPR036397">
    <property type="entry name" value="RNaseH_sf"/>
</dbReference>
<keyword evidence="6" id="KW-1185">Reference proteome</keyword>
<dbReference type="STRING" id="1447883.A0A2B7Z2L5"/>
<name>A0A2B7Z2L5_POLH7</name>
<dbReference type="GO" id="GO:0003676">
    <property type="term" value="F:nucleic acid binding"/>
    <property type="evidence" value="ECO:0007669"/>
    <property type="project" value="InterPro"/>
</dbReference>
<dbReference type="SUPFAM" id="SSF53098">
    <property type="entry name" value="Ribonuclease H-like"/>
    <property type="match status" value="1"/>
</dbReference>
<dbReference type="Proteomes" id="UP000224634">
    <property type="component" value="Unassembled WGS sequence"/>
</dbReference>
<dbReference type="Gene3D" id="3.30.420.10">
    <property type="entry name" value="Ribonuclease H-like superfamily/Ribonuclease H"/>
    <property type="match status" value="1"/>
</dbReference>
<dbReference type="GO" id="GO:0005634">
    <property type="term" value="C:nucleus"/>
    <property type="evidence" value="ECO:0007669"/>
    <property type="project" value="TreeGrafter"/>
</dbReference>
<dbReference type="GO" id="GO:0006139">
    <property type="term" value="P:nucleobase-containing compound metabolic process"/>
    <property type="evidence" value="ECO:0007669"/>
    <property type="project" value="InterPro"/>
</dbReference>
<evidence type="ECO:0000256" key="1">
    <source>
        <dbReference type="ARBA" id="ARBA00022722"/>
    </source>
</evidence>
<dbReference type="OrthoDB" id="1920326at2759"/>
<dbReference type="InterPro" id="IPR051132">
    <property type="entry name" value="3-5_Exonuclease_domain"/>
</dbReference>
<feature type="region of interest" description="Disordered" evidence="3">
    <location>
        <begin position="64"/>
        <end position="125"/>
    </location>
</feature>
<feature type="region of interest" description="Disordered" evidence="3">
    <location>
        <begin position="637"/>
        <end position="745"/>
    </location>
</feature>